<reference evidence="7 8" key="1">
    <citation type="submission" date="2023-08" db="EMBL/GenBank/DDBJ databases">
        <title>Black Yeasts Isolated from many extreme environments.</title>
        <authorList>
            <person name="Coleine C."/>
            <person name="Stajich J.E."/>
            <person name="Selbmann L."/>
        </authorList>
    </citation>
    <scope>NUCLEOTIDE SEQUENCE [LARGE SCALE GENOMIC DNA]</scope>
    <source>
        <strain evidence="7 8">CCFEE 5792</strain>
    </source>
</reference>
<name>A0AAV9N8H2_9EURO</name>
<evidence type="ECO:0000313" key="8">
    <source>
        <dbReference type="Proteomes" id="UP001358417"/>
    </source>
</evidence>
<dbReference type="Gene3D" id="1.20.1250.20">
    <property type="entry name" value="MFS general substrate transporter like domains"/>
    <property type="match status" value="1"/>
</dbReference>
<dbReference type="SUPFAM" id="SSF103473">
    <property type="entry name" value="MFS general substrate transporter"/>
    <property type="match status" value="1"/>
</dbReference>
<feature type="domain" description="Major facilitator superfamily (MFS) profile" evidence="6">
    <location>
        <begin position="49"/>
        <end position="526"/>
    </location>
</feature>
<feature type="transmembrane region" description="Helical" evidence="5">
    <location>
        <begin position="117"/>
        <end position="135"/>
    </location>
</feature>
<dbReference type="GO" id="GO:0022857">
    <property type="term" value="F:transmembrane transporter activity"/>
    <property type="evidence" value="ECO:0007669"/>
    <property type="project" value="InterPro"/>
</dbReference>
<evidence type="ECO:0000256" key="1">
    <source>
        <dbReference type="ARBA" id="ARBA00004141"/>
    </source>
</evidence>
<dbReference type="EMBL" id="JAVRRD010000016">
    <property type="protein sequence ID" value="KAK5050983.1"/>
    <property type="molecule type" value="Genomic_DNA"/>
</dbReference>
<keyword evidence="3 5" id="KW-1133">Transmembrane helix</keyword>
<sequence>MEQNGEFVAGTLRLVNEPGETDRPSRVVLVPAPTKNINDPLNWSRGAKLWVASNLLAWTFFANAAIAWTSPAWAVWTIELNTTFTLLNYGQALLVLMCGFGCLFLQPWALKYGRRSVYVLGSILILIGLALGATMKNINGFYAYMILSGFGSAPSYATIITSLIDITFLHQKGRVLSLYGIVLILGNFLPPVAAGYITQSQGWKWCFYYLIIFFVVSSLLVLSCAEETLFPRTSIVANVEHGIDRIDTEVRDESSEIASKQPVDGTYEASLSTPLPTSVGEPQENVTSVPTQRYTYAQRMTLFRPNTNVKASYIKLTFEVFQVCTLPAAVWASWMIAIATFVVGYVFTTQASFFAAPPYNFDASQLGLMYFALIIGNFIGAIYGGNVADWIVLRLAKANNGIAEAEHRLWAYIPVPFLGAIGVLLYGVGASHGIHWIVPCLGLVFVGIFLNASLPVAMGYALDSYVDLSGEIVQLSNFIRNLVGGAFTFGIQPWITYNGAQTTSIIIAVVIFVLNLSSIPFQIWGKSIRRRTAKRYLKLTNRATYY</sequence>
<evidence type="ECO:0000313" key="7">
    <source>
        <dbReference type="EMBL" id="KAK5050983.1"/>
    </source>
</evidence>
<dbReference type="RefSeq" id="XP_064705483.1">
    <property type="nucleotide sequence ID" value="XM_064847130.1"/>
</dbReference>
<dbReference type="AlphaFoldDB" id="A0AAV9N8H2"/>
<keyword evidence="4 5" id="KW-0472">Membrane</keyword>
<dbReference type="InterPro" id="IPR011701">
    <property type="entry name" value="MFS"/>
</dbReference>
<feature type="transmembrane region" description="Helical" evidence="5">
    <location>
        <begin position="176"/>
        <end position="196"/>
    </location>
</feature>
<protein>
    <recommendedName>
        <fullName evidence="6">Major facilitator superfamily (MFS) profile domain-containing protein</fullName>
    </recommendedName>
</protein>
<evidence type="ECO:0000256" key="2">
    <source>
        <dbReference type="ARBA" id="ARBA00022692"/>
    </source>
</evidence>
<accession>A0AAV9N8H2</accession>
<keyword evidence="2 5" id="KW-0812">Transmembrane</keyword>
<gene>
    <name evidence="7" type="ORF">LTR84_003542</name>
</gene>
<organism evidence="7 8">
    <name type="scientific">Exophiala bonariae</name>
    <dbReference type="NCBI Taxonomy" id="1690606"/>
    <lineage>
        <taxon>Eukaryota</taxon>
        <taxon>Fungi</taxon>
        <taxon>Dikarya</taxon>
        <taxon>Ascomycota</taxon>
        <taxon>Pezizomycotina</taxon>
        <taxon>Eurotiomycetes</taxon>
        <taxon>Chaetothyriomycetidae</taxon>
        <taxon>Chaetothyriales</taxon>
        <taxon>Herpotrichiellaceae</taxon>
        <taxon>Exophiala</taxon>
    </lineage>
</organism>
<feature type="transmembrane region" description="Helical" evidence="5">
    <location>
        <begin position="86"/>
        <end position="105"/>
    </location>
</feature>
<feature type="transmembrane region" description="Helical" evidence="5">
    <location>
        <begin position="409"/>
        <end position="428"/>
    </location>
</feature>
<feature type="transmembrane region" description="Helical" evidence="5">
    <location>
        <begin position="55"/>
        <end position="74"/>
    </location>
</feature>
<evidence type="ECO:0000256" key="3">
    <source>
        <dbReference type="ARBA" id="ARBA00022989"/>
    </source>
</evidence>
<dbReference type="PROSITE" id="PS50850">
    <property type="entry name" value="MFS"/>
    <property type="match status" value="1"/>
</dbReference>
<evidence type="ECO:0000256" key="4">
    <source>
        <dbReference type="ARBA" id="ARBA00023136"/>
    </source>
</evidence>
<dbReference type="InterPro" id="IPR020846">
    <property type="entry name" value="MFS_dom"/>
</dbReference>
<evidence type="ECO:0000256" key="5">
    <source>
        <dbReference type="SAM" id="Phobius"/>
    </source>
</evidence>
<dbReference type="PANTHER" id="PTHR23502">
    <property type="entry name" value="MAJOR FACILITATOR SUPERFAMILY"/>
    <property type="match status" value="1"/>
</dbReference>
<feature type="transmembrane region" description="Helical" evidence="5">
    <location>
        <begin position="503"/>
        <end position="525"/>
    </location>
</feature>
<feature type="transmembrane region" description="Helical" evidence="5">
    <location>
        <begin position="367"/>
        <end position="388"/>
    </location>
</feature>
<feature type="transmembrane region" description="Helical" evidence="5">
    <location>
        <begin position="320"/>
        <end position="347"/>
    </location>
</feature>
<feature type="transmembrane region" description="Helical" evidence="5">
    <location>
        <begin position="202"/>
        <end position="222"/>
    </location>
</feature>
<feature type="transmembrane region" description="Helical" evidence="5">
    <location>
        <begin position="434"/>
        <end position="457"/>
    </location>
</feature>
<comment type="subcellular location">
    <subcellularLocation>
        <location evidence="1">Membrane</location>
        <topology evidence="1">Multi-pass membrane protein</topology>
    </subcellularLocation>
</comment>
<dbReference type="GO" id="GO:0005886">
    <property type="term" value="C:plasma membrane"/>
    <property type="evidence" value="ECO:0007669"/>
    <property type="project" value="TreeGrafter"/>
</dbReference>
<keyword evidence="8" id="KW-1185">Reference proteome</keyword>
<dbReference type="Pfam" id="PF07690">
    <property type="entry name" value="MFS_1"/>
    <property type="match status" value="1"/>
</dbReference>
<dbReference type="GeneID" id="89971729"/>
<feature type="transmembrane region" description="Helical" evidence="5">
    <location>
        <begin position="478"/>
        <end position="497"/>
    </location>
</feature>
<comment type="caution">
    <text evidence="7">The sequence shown here is derived from an EMBL/GenBank/DDBJ whole genome shotgun (WGS) entry which is preliminary data.</text>
</comment>
<evidence type="ECO:0000259" key="6">
    <source>
        <dbReference type="PROSITE" id="PS50850"/>
    </source>
</evidence>
<proteinExistence type="predicted"/>
<dbReference type="Proteomes" id="UP001358417">
    <property type="component" value="Unassembled WGS sequence"/>
</dbReference>
<dbReference type="PANTHER" id="PTHR23502:SF34">
    <property type="entry name" value="PROTEIN HOL1"/>
    <property type="match status" value="1"/>
</dbReference>
<dbReference type="InterPro" id="IPR036259">
    <property type="entry name" value="MFS_trans_sf"/>
</dbReference>
<feature type="transmembrane region" description="Helical" evidence="5">
    <location>
        <begin position="141"/>
        <end position="164"/>
    </location>
</feature>